<evidence type="ECO:0000313" key="3">
    <source>
        <dbReference type="Proteomes" id="UP000644610"/>
    </source>
</evidence>
<keyword evidence="3" id="KW-1185">Reference proteome</keyword>
<comment type="caution">
    <text evidence="2">The sequence shown here is derived from an EMBL/GenBank/DDBJ whole genome shotgun (WGS) entry which is preliminary data.</text>
</comment>
<evidence type="ECO:0000313" key="2">
    <source>
        <dbReference type="EMBL" id="GII48173.1"/>
    </source>
</evidence>
<evidence type="ECO:0000256" key="1">
    <source>
        <dbReference type="SAM" id="MobiDB-lite"/>
    </source>
</evidence>
<feature type="region of interest" description="Disordered" evidence="1">
    <location>
        <begin position="73"/>
        <end position="93"/>
    </location>
</feature>
<sequence length="93" mass="9501">MVTPEVVGRSDPVCVAEIDDEREARKSTCRAGPDPAHPAVSGVVAHLTAEGVAMEGKGGVRVVMREEGLVSGDVHGGQAMRGPVTGASPKLLT</sequence>
<dbReference type="EMBL" id="BOOQ01000030">
    <property type="protein sequence ID" value="GII48173.1"/>
    <property type="molecule type" value="Genomic_DNA"/>
</dbReference>
<dbReference type="Proteomes" id="UP000644610">
    <property type="component" value="Unassembled WGS sequence"/>
</dbReference>
<organism evidence="2 3">
    <name type="scientific">Planotetraspora silvatica</name>
    <dbReference type="NCBI Taxonomy" id="234614"/>
    <lineage>
        <taxon>Bacteria</taxon>
        <taxon>Bacillati</taxon>
        <taxon>Actinomycetota</taxon>
        <taxon>Actinomycetes</taxon>
        <taxon>Streptosporangiales</taxon>
        <taxon>Streptosporangiaceae</taxon>
        <taxon>Planotetraspora</taxon>
    </lineage>
</organism>
<name>A0A8J3UN02_9ACTN</name>
<dbReference type="AlphaFoldDB" id="A0A8J3UN02"/>
<accession>A0A8J3UN02</accession>
<reference evidence="2" key="1">
    <citation type="submission" date="2021-01" db="EMBL/GenBank/DDBJ databases">
        <title>Whole genome shotgun sequence of Planotetraspora silvatica NBRC 100141.</title>
        <authorList>
            <person name="Komaki H."/>
            <person name="Tamura T."/>
        </authorList>
    </citation>
    <scope>NUCLEOTIDE SEQUENCE</scope>
    <source>
        <strain evidence="2">NBRC 100141</strain>
    </source>
</reference>
<proteinExistence type="predicted"/>
<protein>
    <submittedName>
        <fullName evidence="2">Uncharacterized protein</fullName>
    </submittedName>
</protein>
<gene>
    <name evidence="2" type="ORF">Psi02_45970</name>
</gene>